<dbReference type="Pfam" id="PF05685">
    <property type="entry name" value="Uma2"/>
    <property type="match status" value="1"/>
</dbReference>
<dbReference type="PANTHER" id="PTHR35400">
    <property type="entry name" value="SLR1083 PROTEIN"/>
    <property type="match status" value="1"/>
</dbReference>
<name>A0A2S8BKK6_9MYCO</name>
<dbReference type="Proteomes" id="UP000238296">
    <property type="component" value="Unassembled WGS sequence"/>
</dbReference>
<dbReference type="Pfam" id="PF01551">
    <property type="entry name" value="Peptidase_M23"/>
    <property type="match status" value="1"/>
</dbReference>
<evidence type="ECO:0008006" key="6">
    <source>
        <dbReference type="Google" id="ProtNLM"/>
    </source>
</evidence>
<organism evidence="4 5">
    <name type="scientific">Mycobacterium talmoniae</name>
    <dbReference type="NCBI Taxonomy" id="1858794"/>
    <lineage>
        <taxon>Bacteria</taxon>
        <taxon>Bacillati</taxon>
        <taxon>Actinomycetota</taxon>
        <taxon>Actinomycetes</taxon>
        <taxon>Mycobacteriales</taxon>
        <taxon>Mycobacteriaceae</taxon>
        <taxon>Mycobacterium</taxon>
    </lineage>
</organism>
<dbReference type="InterPro" id="IPR008538">
    <property type="entry name" value="Uma2"/>
</dbReference>
<dbReference type="AlphaFoldDB" id="A0A2S8BKK6"/>
<dbReference type="InterPro" id="IPR016047">
    <property type="entry name" value="M23ase_b-sheet_dom"/>
</dbReference>
<protein>
    <recommendedName>
        <fullName evidence="6">Peptidase M23 domain-containing protein</fullName>
    </recommendedName>
</protein>
<dbReference type="CDD" id="cd06260">
    <property type="entry name" value="DUF820-like"/>
    <property type="match status" value="1"/>
</dbReference>
<dbReference type="Gene3D" id="2.70.70.10">
    <property type="entry name" value="Glucose Permease (Domain IIA)"/>
    <property type="match status" value="1"/>
</dbReference>
<feature type="domain" description="Putative restriction endonuclease" evidence="3">
    <location>
        <begin position="190"/>
        <end position="337"/>
    </location>
</feature>
<evidence type="ECO:0000313" key="5">
    <source>
        <dbReference type="Proteomes" id="UP000238296"/>
    </source>
</evidence>
<dbReference type="InterPro" id="IPR011055">
    <property type="entry name" value="Dup_hybrid_motif"/>
</dbReference>
<sequence length="373" mass="40522">MRWTLVLLVFLVCAAPARGDAVRLEWPLRPRPAVLRTFDAPTPNWTPGHRGVDLAGAPDQPVYAAGAGTVVYAGPLARRPVVAIEHPGGLHTSYEPVRASVRVGQRVVAGATIGVLVAGHPGCAGACLHWGAMWGPASRGDYVDPLGLLASTPIRLKRWVGEAWDTTKVPERKPIVTALVEPPGRLLTIAEYTQLGEDDRYRWELQEGNLVMSPSPSPDHMLASYVLCEQLKTQLPDEVVVIQDVDIDLQLDRGDQPGTSRRPDLVVVKRSAVERVRAEGGLLRASEAVLVVEIVSPGSRRTDCVIKRAEYADAGIPYYWIVDLEPTDAMSLRAFRKTGEPGYADGGKGIHSYRAEMPYPLTIDLEAISGLLT</sequence>
<dbReference type="EMBL" id="PPEA01000388">
    <property type="protein sequence ID" value="PQM47136.1"/>
    <property type="molecule type" value="Genomic_DNA"/>
</dbReference>
<comment type="caution">
    <text evidence="4">The sequence shown here is derived from an EMBL/GenBank/DDBJ whole genome shotgun (WGS) entry which is preliminary data.</text>
</comment>
<feature type="signal peptide" evidence="1">
    <location>
        <begin position="1"/>
        <end position="19"/>
    </location>
</feature>
<dbReference type="SUPFAM" id="SSF51261">
    <property type="entry name" value="Duplicated hybrid motif"/>
    <property type="match status" value="1"/>
</dbReference>
<keyword evidence="1" id="KW-0732">Signal</keyword>
<dbReference type="PANTHER" id="PTHR35400:SF3">
    <property type="entry name" value="SLL1072 PROTEIN"/>
    <property type="match status" value="1"/>
</dbReference>
<feature type="chain" id="PRO_5039407716" description="Peptidase M23 domain-containing protein" evidence="1">
    <location>
        <begin position="20"/>
        <end position="373"/>
    </location>
</feature>
<accession>A0A2S8BKK6</accession>
<proteinExistence type="predicted"/>
<gene>
    <name evidence="4" type="ORF">C1Y40_02688</name>
</gene>
<dbReference type="InterPro" id="IPR011335">
    <property type="entry name" value="Restrct_endonuc-II-like"/>
</dbReference>
<dbReference type="CDD" id="cd12797">
    <property type="entry name" value="M23_peptidase"/>
    <property type="match status" value="1"/>
</dbReference>
<dbReference type="InterPro" id="IPR012296">
    <property type="entry name" value="Nuclease_put_TT1808"/>
</dbReference>
<dbReference type="Gene3D" id="3.90.1570.10">
    <property type="entry name" value="tt1808, chain A"/>
    <property type="match status" value="1"/>
</dbReference>
<evidence type="ECO:0000259" key="2">
    <source>
        <dbReference type="Pfam" id="PF01551"/>
    </source>
</evidence>
<reference evidence="4 5" key="1">
    <citation type="journal article" date="2017" name="Int. J. Syst. Evol. Microbiol.">
        <title>Mycobacterium talmoniae sp. nov., a slowly growing mycobacterium isolated from human respiratory samples.</title>
        <authorList>
            <person name="Davidson R.M."/>
            <person name="DeGroote M.A."/>
            <person name="Marola J.L."/>
            <person name="Buss S."/>
            <person name="Jones V."/>
            <person name="McNeil M.R."/>
            <person name="Freifeld A.G."/>
            <person name="Elaine Epperson L."/>
            <person name="Hasan N.A."/>
            <person name="Jackson M."/>
            <person name="Iwen P.C."/>
            <person name="Salfinger M."/>
            <person name="Strong M."/>
        </authorList>
    </citation>
    <scope>NUCLEOTIDE SEQUENCE [LARGE SCALE GENOMIC DNA]</scope>
    <source>
        <strain evidence="4 5">ATCC BAA-2683</strain>
    </source>
</reference>
<evidence type="ECO:0000259" key="3">
    <source>
        <dbReference type="Pfam" id="PF05685"/>
    </source>
</evidence>
<dbReference type="SUPFAM" id="SSF52980">
    <property type="entry name" value="Restriction endonuclease-like"/>
    <property type="match status" value="1"/>
</dbReference>
<evidence type="ECO:0000256" key="1">
    <source>
        <dbReference type="SAM" id="SignalP"/>
    </source>
</evidence>
<evidence type="ECO:0000313" key="4">
    <source>
        <dbReference type="EMBL" id="PQM47136.1"/>
    </source>
</evidence>
<feature type="domain" description="M23ase beta-sheet core" evidence="2">
    <location>
        <begin position="48"/>
        <end position="145"/>
    </location>
</feature>